<organism evidence="3 4">
    <name type="scientific">Leptosphaeria maculans (strain JN3 / isolate v23.1.3 / race Av1-4-5-6-7-8)</name>
    <name type="common">Blackleg fungus</name>
    <name type="synonym">Phoma lingam</name>
    <dbReference type="NCBI Taxonomy" id="985895"/>
    <lineage>
        <taxon>Eukaryota</taxon>
        <taxon>Fungi</taxon>
        <taxon>Dikarya</taxon>
        <taxon>Ascomycota</taxon>
        <taxon>Pezizomycotina</taxon>
        <taxon>Dothideomycetes</taxon>
        <taxon>Pleosporomycetidae</taxon>
        <taxon>Pleosporales</taxon>
        <taxon>Pleosporineae</taxon>
        <taxon>Leptosphaeriaceae</taxon>
        <taxon>Plenodomus</taxon>
        <taxon>Plenodomus lingam/Leptosphaeria maculans species complex</taxon>
    </lineage>
</organism>
<dbReference type="VEuPathDB" id="FungiDB:LEMA_P011430.1"/>
<dbReference type="eggNOG" id="KOG1200">
    <property type="taxonomic scope" value="Eukaryota"/>
</dbReference>
<dbReference type="Gene3D" id="3.40.50.720">
    <property type="entry name" value="NAD(P)-binding Rossmann-like Domain"/>
    <property type="match status" value="1"/>
</dbReference>
<keyword evidence="4" id="KW-1185">Reference proteome</keyword>
<proteinExistence type="predicted"/>
<dbReference type="GO" id="GO:0008670">
    <property type="term" value="F:2,4-dienoyl-CoA reductase (NADPH) activity"/>
    <property type="evidence" value="ECO:0007669"/>
    <property type="project" value="TreeGrafter"/>
</dbReference>
<dbReference type="OrthoDB" id="5296at2759"/>
<dbReference type="GeneID" id="13289581"/>
<reference evidence="4" key="1">
    <citation type="journal article" date="2011" name="Nat. Commun.">
        <title>Effector diversification within compartments of the Leptosphaeria maculans genome affected by Repeat-Induced Point mutations.</title>
        <authorList>
            <person name="Rouxel T."/>
            <person name="Grandaubert J."/>
            <person name="Hane J.K."/>
            <person name="Hoede C."/>
            <person name="van de Wouw A.P."/>
            <person name="Couloux A."/>
            <person name="Dominguez V."/>
            <person name="Anthouard V."/>
            <person name="Bally P."/>
            <person name="Bourras S."/>
            <person name="Cozijnsen A.J."/>
            <person name="Ciuffetti L.M."/>
            <person name="Degrave A."/>
            <person name="Dilmaghani A."/>
            <person name="Duret L."/>
            <person name="Fudal I."/>
            <person name="Goodwin S.B."/>
            <person name="Gout L."/>
            <person name="Glaser N."/>
            <person name="Linglin J."/>
            <person name="Kema G.H.J."/>
            <person name="Lapalu N."/>
            <person name="Lawrence C.B."/>
            <person name="May K."/>
            <person name="Meyer M."/>
            <person name="Ollivier B."/>
            <person name="Poulain J."/>
            <person name="Schoch C.L."/>
            <person name="Simon A."/>
            <person name="Spatafora J.W."/>
            <person name="Stachowiak A."/>
            <person name="Turgeon B.G."/>
            <person name="Tyler B.M."/>
            <person name="Vincent D."/>
            <person name="Weissenbach J."/>
            <person name="Amselem J."/>
            <person name="Quesneville H."/>
            <person name="Oliver R.P."/>
            <person name="Wincker P."/>
            <person name="Balesdent M.-H."/>
            <person name="Howlett B.J."/>
        </authorList>
    </citation>
    <scope>NUCLEOTIDE SEQUENCE [LARGE SCALE GENOMIC DNA]</scope>
    <source>
        <strain evidence="4">JN3 / isolate v23.1.3 / race Av1-4-5-6-7-8</strain>
    </source>
</reference>
<dbReference type="Proteomes" id="UP000002668">
    <property type="component" value="Genome"/>
</dbReference>
<dbReference type="InParanoid" id="E5AD04"/>
<dbReference type="OMA" id="RCDVRNW"/>
<dbReference type="InterPro" id="IPR002347">
    <property type="entry name" value="SDR_fam"/>
</dbReference>
<dbReference type="EMBL" id="FP929139">
    <property type="protein sequence ID" value="CBY02356.1"/>
    <property type="molecule type" value="Genomic_DNA"/>
</dbReference>
<dbReference type="Pfam" id="PF00106">
    <property type="entry name" value="adh_short"/>
    <property type="match status" value="1"/>
</dbReference>
<dbReference type="InterPro" id="IPR036291">
    <property type="entry name" value="NAD(P)-bd_dom_sf"/>
</dbReference>
<dbReference type="AlphaFoldDB" id="E5AD04"/>
<dbReference type="SUPFAM" id="SSF51735">
    <property type="entry name" value="NAD(P)-binding Rossmann-fold domains"/>
    <property type="match status" value="1"/>
</dbReference>
<dbReference type="RefSeq" id="XP_003845835.1">
    <property type="nucleotide sequence ID" value="XM_003845787.1"/>
</dbReference>
<evidence type="ECO:0008006" key="5">
    <source>
        <dbReference type="Google" id="ProtNLM"/>
    </source>
</evidence>
<dbReference type="STRING" id="985895.E5AD04"/>
<dbReference type="HOGENOM" id="CLU_010194_13_2_1"/>
<accession>E5AD04</accession>
<dbReference type="GO" id="GO:0006635">
    <property type="term" value="P:fatty acid beta-oxidation"/>
    <property type="evidence" value="ECO:0007669"/>
    <property type="project" value="TreeGrafter"/>
</dbReference>
<evidence type="ECO:0000313" key="3">
    <source>
        <dbReference type="EMBL" id="CBY02356.1"/>
    </source>
</evidence>
<keyword evidence="1" id="KW-0560">Oxidoreductase</keyword>
<keyword evidence="2" id="KW-0472">Membrane</keyword>
<keyword evidence="2" id="KW-0812">Transmembrane</keyword>
<dbReference type="PRINTS" id="PR00081">
    <property type="entry name" value="GDHRDH"/>
</dbReference>
<gene>
    <name evidence="3" type="ORF">LEMA_P011430.1</name>
</gene>
<evidence type="ECO:0000256" key="1">
    <source>
        <dbReference type="ARBA" id="ARBA00023002"/>
    </source>
</evidence>
<name>E5AD04_LEPMJ</name>
<sequence>MSMDQPLQGKIILITGGASGIGLAVTKQAHSLGCNILVADLKTTPDFDAFRANKPNILYVQSDVTNWPSLATLFHACEQKWNDVPDAYAICAGVFAPPSSNFWDDREEEAGYMMVDVNVNHPVKLTRLAIRKSLGRGKRASVCIIASVAGIMGLLTTPLYSATKHAIVGFVKSLKDSEALTGVKVTALCPSGVWTPLFDDAKSKQYSIGPEDCLTPDTCATHLLELLQKKEYSCGSVVAVTLARTTVIPEWNVKIPEGIVTGKEKMDEGRIQRLMEPVKRVLEREKAKM</sequence>
<evidence type="ECO:0000313" key="4">
    <source>
        <dbReference type="Proteomes" id="UP000002668"/>
    </source>
</evidence>
<dbReference type="PANTHER" id="PTHR43658:SF8">
    <property type="entry name" value="17-BETA-HYDROXYSTEROID DEHYDROGENASE 14-RELATED"/>
    <property type="match status" value="1"/>
</dbReference>
<dbReference type="GO" id="GO:0005739">
    <property type="term" value="C:mitochondrion"/>
    <property type="evidence" value="ECO:0007669"/>
    <property type="project" value="TreeGrafter"/>
</dbReference>
<keyword evidence="2" id="KW-1133">Transmembrane helix</keyword>
<evidence type="ECO:0000256" key="2">
    <source>
        <dbReference type="SAM" id="Phobius"/>
    </source>
</evidence>
<dbReference type="PANTHER" id="PTHR43658">
    <property type="entry name" value="SHORT-CHAIN DEHYDROGENASE/REDUCTASE"/>
    <property type="match status" value="1"/>
</dbReference>
<feature type="transmembrane region" description="Helical" evidence="2">
    <location>
        <begin position="140"/>
        <end position="160"/>
    </location>
</feature>
<protein>
    <recommendedName>
        <fullName evidence="5">NAD(P)-binding protein</fullName>
    </recommendedName>
</protein>